<dbReference type="PANTHER" id="PTHR47396:SF1">
    <property type="entry name" value="ATP-DEPENDENT HELICASE IRC3-RELATED"/>
    <property type="match status" value="1"/>
</dbReference>
<dbReference type="Proteomes" id="UP000185109">
    <property type="component" value="Plasmid pRsp8C3b"/>
</dbReference>
<dbReference type="GO" id="GO:0005829">
    <property type="term" value="C:cytosol"/>
    <property type="evidence" value="ECO:0007669"/>
    <property type="project" value="TreeGrafter"/>
</dbReference>
<dbReference type="SUPFAM" id="SSF52540">
    <property type="entry name" value="P-loop containing nucleoside triphosphate hydrolases"/>
    <property type="match status" value="1"/>
</dbReference>
<reference evidence="2 3" key="1">
    <citation type="submission" date="2016-09" db="EMBL/GenBank/DDBJ databases">
        <title>The complete genome sequences of Rhizobium gallicum, symbiovars gallicum and phaseoli, symbionts associated to common bean (Phaseolus vulgaris).</title>
        <authorList>
            <person name="Bustos P."/>
            <person name="Santamaria R.I."/>
            <person name="Perez-Carrascal O.M."/>
            <person name="Juarez S."/>
            <person name="Lozano L."/>
            <person name="Martinez-Flores I."/>
            <person name="Martinez-Romero E."/>
            <person name="Cevallos M."/>
            <person name="Romero D."/>
            <person name="Davila G."/>
            <person name="Gonzalez V."/>
        </authorList>
    </citation>
    <scope>NUCLEOTIDE SEQUENCE [LARGE SCALE GENOMIC DNA]</scope>
    <source>
        <strain evidence="2 3">8C-3</strain>
        <plasmid evidence="3">Plasmid prsp8c3b</plasmid>
    </source>
</reference>
<dbReference type="REBASE" id="175283">
    <property type="entry name" value="Ret8C3ORF21P"/>
</dbReference>
<feature type="domain" description="Helicase/UvrB N-terminal" evidence="1">
    <location>
        <begin position="97"/>
        <end position="315"/>
    </location>
</feature>
<evidence type="ECO:0000313" key="3">
    <source>
        <dbReference type="Proteomes" id="UP000185109"/>
    </source>
</evidence>
<evidence type="ECO:0000259" key="1">
    <source>
        <dbReference type="Pfam" id="PF04851"/>
    </source>
</evidence>
<proteinExistence type="predicted"/>
<dbReference type="EMBL" id="CP017243">
    <property type="protein sequence ID" value="APO77318.1"/>
    <property type="molecule type" value="Genomic_DNA"/>
</dbReference>
<dbReference type="RefSeq" id="WP_004680476.1">
    <property type="nucleotide sequence ID" value="NZ_CP017243.1"/>
</dbReference>
<dbReference type="InterPro" id="IPR006935">
    <property type="entry name" value="Helicase/UvrB_N"/>
</dbReference>
<dbReference type="Gene3D" id="3.40.50.300">
    <property type="entry name" value="P-loop containing nucleotide triphosphate hydrolases"/>
    <property type="match status" value="2"/>
</dbReference>
<dbReference type="GO" id="GO:0016787">
    <property type="term" value="F:hydrolase activity"/>
    <property type="evidence" value="ECO:0007669"/>
    <property type="project" value="InterPro"/>
</dbReference>
<sequence>MSLIINSPFVCPAQHWVEAKGGKLEIKPERRPASYEVFDARNNTKRTEVLDLVNTIRIRVDQWREDGWPGVTIVTRKLLEHWHDHEARQHPFYFCQLEAIETLIWWVEGAAGYKQGIAIPGDGGVWERLCNKMATGAGKTTVMAMIITWQVLNALTYPKRNKDFSRAVFIVAPGLTVKERLQVLLPSEGSYYDEFNLCPSEALRQKLNQAEVMIENWHTLMPLKEADRSVVKKGRESDEAFTRRVLGKLAAHKDIIVINDEAHHAYRKPPEVKISKKHAEEHGIDLDEATRWIEGLDRIHKTRRIQRCFDLSATPFAPTGKKSTDTALFDWIISDFGLNDAIEAGLVKTPRVVVRDDAVPDAKTLRSKLYHIYRDPTVSEDLNRKAEAHEALPKLVQDAYTLLGADWRETRAQWQEAGHHSPPVMLTVCNRTETAARIETYFNKGDAHWPELHAPTRTLRVDSKVLEKAEIGETATSDKDYEARLKAIIDAATIPETRRQQFRALKKEELLREIVDNVGKRDGAGQDLQNVISVAMLSEGWDAKNVTHIMGLRAFTSQLLCEQVVGRGLRRVSYDTDENGLFLPEYVNVFGVPLSISETGEGGEAPPPPKPTTQIEVLPERAHLELRWPNVLRVETVVRPQLAMDWGKVTPLVLDPASTPISAELAPALGGATDMGKVTAIDLEKLPDGFRLQRLVFQAARKAFAELSHGFSGNYEYLAAQLVKIVEAFLNSDRLDIPSLFHSDPLRRRILIALNIDLVVQHVLSNVTEQNTERLTPVFDEENPIGATGQMRTWYTTKPCFPTTKSHISHLVGDSSWEGHAANIFEKRDDVIAYAKNDHLGFQIYYMWAGSRRRYVPDFLVRLTGGTMLALEVKGTDSPQDKAKRLALDEWIGAINASGGFGRWDWDVAFAPHQIEDIIRRTAGHRFAAHSLVRLRRAFTAARIDIPAGTEGVIVDSYPSRDAYEVEVSLAPALTVTVFGSDLEPIDA</sequence>
<dbReference type="Pfam" id="PF04851">
    <property type="entry name" value="ResIII"/>
    <property type="match status" value="1"/>
</dbReference>
<dbReference type="GO" id="GO:0003677">
    <property type="term" value="F:DNA binding"/>
    <property type="evidence" value="ECO:0007669"/>
    <property type="project" value="InterPro"/>
</dbReference>
<organism evidence="2 3">
    <name type="scientific">Rhizobium etli 8C-3</name>
    <dbReference type="NCBI Taxonomy" id="538025"/>
    <lineage>
        <taxon>Bacteria</taxon>
        <taxon>Pseudomonadati</taxon>
        <taxon>Pseudomonadota</taxon>
        <taxon>Alphaproteobacteria</taxon>
        <taxon>Hyphomicrobiales</taxon>
        <taxon>Rhizobiaceae</taxon>
        <taxon>Rhizobium/Agrobacterium group</taxon>
        <taxon>Rhizobium</taxon>
    </lineage>
</organism>
<keyword evidence="2" id="KW-0547">Nucleotide-binding</keyword>
<evidence type="ECO:0000313" key="2">
    <source>
        <dbReference type="EMBL" id="APO77318.1"/>
    </source>
</evidence>
<name>A0A1L5PAW2_RHIET</name>
<geneLocation type="plasmid" evidence="3">
    <name>prsp8c3b</name>
</geneLocation>
<dbReference type="AlphaFoldDB" id="A0A1L5PAW2"/>
<keyword evidence="2" id="KW-0067">ATP-binding</keyword>
<gene>
    <name evidence="2" type="ORF">AM571_PB00020</name>
</gene>
<dbReference type="InterPro" id="IPR027417">
    <property type="entry name" value="P-loop_NTPase"/>
</dbReference>
<keyword evidence="2" id="KW-0347">Helicase</keyword>
<dbReference type="InterPro" id="IPR050742">
    <property type="entry name" value="Helicase_Restrict-Modif_Enz"/>
</dbReference>
<protein>
    <submittedName>
        <fullName evidence="2">Helicase/UvrB domain-containing protein</fullName>
    </submittedName>
</protein>
<dbReference type="GO" id="GO:0004386">
    <property type="term" value="F:helicase activity"/>
    <property type="evidence" value="ECO:0007669"/>
    <property type="project" value="UniProtKB-KW"/>
</dbReference>
<keyword evidence="2" id="KW-0378">Hydrolase</keyword>
<dbReference type="GO" id="GO:0005524">
    <property type="term" value="F:ATP binding"/>
    <property type="evidence" value="ECO:0007669"/>
    <property type="project" value="InterPro"/>
</dbReference>
<keyword evidence="2" id="KW-0614">Plasmid</keyword>
<dbReference type="NCBIfam" id="NF046055">
    <property type="entry name" value="restr_BPTD_3080"/>
    <property type="match status" value="1"/>
</dbReference>
<dbReference type="PANTHER" id="PTHR47396">
    <property type="entry name" value="TYPE I RESTRICTION ENZYME ECOKI R PROTEIN"/>
    <property type="match status" value="1"/>
</dbReference>
<accession>A0A1L5PAW2</accession>